<evidence type="ECO:0000313" key="2">
    <source>
        <dbReference type="Proteomes" id="UP000279227"/>
    </source>
</evidence>
<dbReference type="EMBL" id="LR134289">
    <property type="protein sequence ID" value="VEE07598.1"/>
    <property type="molecule type" value="Genomic_DNA"/>
</dbReference>
<organism evidence="1 2">
    <name type="scientific">Chryseobacterium gleum</name>
    <name type="common">Flavobacterium gleum</name>
    <dbReference type="NCBI Taxonomy" id="250"/>
    <lineage>
        <taxon>Bacteria</taxon>
        <taxon>Pseudomonadati</taxon>
        <taxon>Bacteroidota</taxon>
        <taxon>Flavobacteriia</taxon>
        <taxon>Flavobacteriales</taxon>
        <taxon>Weeksellaceae</taxon>
        <taxon>Chryseobacterium group</taxon>
        <taxon>Chryseobacterium</taxon>
    </lineage>
</organism>
<name>A0A3S4N3Q7_CHRGE</name>
<dbReference type="GeneID" id="93020671"/>
<dbReference type="KEGG" id="cgle:NCTC11432_02228"/>
<dbReference type="STRING" id="525257.HMPREF0204_12224"/>
<evidence type="ECO:0000313" key="1">
    <source>
        <dbReference type="EMBL" id="VEE07598.1"/>
    </source>
</evidence>
<gene>
    <name evidence="1" type="ORF">NCTC11432_02228</name>
</gene>
<dbReference type="Proteomes" id="UP000279227">
    <property type="component" value="Chromosome"/>
</dbReference>
<accession>A0A3S4N3Q7</accession>
<reference evidence="1 2" key="1">
    <citation type="submission" date="2018-12" db="EMBL/GenBank/DDBJ databases">
        <authorList>
            <consortium name="Pathogen Informatics"/>
        </authorList>
    </citation>
    <scope>NUCLEOTIDE SEQUENCE [LARGE SCALE GENOMIC DNA]</scope>
    <source>
        <strain evidence="1 2">NCTC11432</strain>
    </source>
</reference>
<sequence length="145" mass="17466">MKISKIPTDYLFIKSIDSNEFSDFAIIHTTEQWRELCTERLDSVKPFENDTFFKWLNYKDEAVDFFRFTDESFSEIKDWFQNNDMFFVETNEEEISQLKPLDFVLNCYQMQVFTDGTAIYNAFEKHLGTEYWTLQFSLNELTQTT</sequence>
<proteinExistence type="predicted"/>
<dbReference type="OrthoDB" id="712917at2"/>
<protein>
    <submittedName>
        <fullName evidence="1">Uncharacterized protein</fullName>
    </submittedName>
</protein>
<dbReference type="RefSeq" id="WP_002977264.1">
    <property type="nucleotide sequence ID" value="NZ_CP068486.1"/>
</dbReference>
<dbReference type="AlphaFoldDB" id="A0A3S4N3Q7"/>